<sequence>MSIAKPFNITERDRANCRYGLDFTTNSLLTNEFRRGSSFSLSTYSLTNVLDAASEWTYSRPRGGSSSPYRLGDFVNNETLTDGYSAKTSAPLGGFYNGVIGLDSYKTRTISTSPGKTDSSALNVSLEGTSLLYTSFKCRWAGSDLYSQSWQALGMVGSDVIPINNILDINNGYYRLGLVVRGVSNWYLCVSSSTFKEVNSNTERQTSAPRWICPNLMSNTRLIDEVLEHMNSHEEYYATAVPCIVKNAIISVSGLICTTKLQSDGEIYCVPEGKVFFALQIKKTAAYTVHFTVAVYVTKQMINVGNGESWNNYPVEGFDIVFDGNGVLTQDYTIEAFISFTYQSGVKERKQVSNYKVTGSMKKGSAAGTRVHSDNPPSYPAVGSIVVQRITWK</sequence>
<protein>
    <submittedName>
        <fullName evidence="1">Uncharacterized protein</fullName>
    </submittedName>
</protein>
<reference evidence="1" key="1">
    <citation type="journal article" date="2021" name="Proc. Natl. Acad. Sci. U.S.A.">
        <title>A Catalog of Tens of Thousands of Viruses from Human Metagenomes Reveals Hidden Associations with Chronic Diseases.</title>
        <authorList>
            <person name="Tisza M.J."/>
            <person name="Buck C.B."/>
        </authorList>
    </citation>
    <scope>NUCLEOTIDE SEQUENCE</scope>
    <source>
        <strain evidence="1">Ctbvd11</strain>
    </source>
</reference>
<dbReference type="EMBL" id="BK015636">
    <property type="protein sequence ID" value="DAE17086.1"/>
    <property type="molecule type" value="Genomic_DNA"/>
</dbReference>
<evidence type="ECO:0000313" key="1">
    <source>
        <dbReference type="EMBL" id="DAE17086.1"/>
    </source>
</evidence>
<organism evidence="1">
    <name type="scientific">Siphoviridae sp. ctbvd11</name>
    <dbReference type="NCBI Taxonomy" id="2825567"/>
    <lineage>
        <taxon>Viruses</taxon>
        <taxon>Duplodnaviria</taxon>
        <taxon>Heunggongvirae</taxon>
        <taxon>Uroviricota</taxon>
        <taxon>Caudoviricetes</taxon>
    </lineage>
</organism>
<proteinExistence type="predicted"/>
<accession>A0A8S5QCR8</accession>
<name>A0A8S5QCR8_9CAUD</name>